<proteinExistence type="predicted"/>
<dbReference type="EMBL" id="CAJOBA010006688">
    <property type="protein sequence ID" value="CAF3780075.1"/>
    <property type="molecule type" value="Genomic_DNA"/>
</dbReference>
<dbReference type="Proteomes" id="UP000677228">
    <property type="component" value="Unassembled WGS sequence"/>
</dbReference>
<dbReference type="EMBL" id="CAJOBC010008377">
    <property type="protein sequence ID" value="CAF3960048.1"/>
    <property type="molecule type" value="Genomic_DNA"/>
</dbReference>
<reference evidence="2" key="1">
    <citation type="submission" date="2021-02" db="EMBL/GenBank/DDBJ databases">
        <authorList>
            <person name="Nowell W R."/>
        </authorList>
    </citation>
    <scope>NUCLEOTIDE SEQUENCE</scope>
</reference>
<dbReference type="Proteomes" id="UP000681722">
    <property type="component" value="Unassembled WGS sequence"/>
</dbReference>
<organism evidence="2 5">
    <name type="scientific">Didymodactylos carnosus</name>
    <dbReference type="NCBI Taxonomy" id="1234261"/>
    <lineage>
        <taxon>Eukaryota</taxon>
        <taxon>Metazoa</taxon>
        <taxon>Spiralia</taxon>
        <taxon>Gnathifera</taxon>
        <taxon>Rotifera</taxon>
        <taxon>Eurotatoria</taxon>
        <taxon>Bdelloidea</taxon>
        <taxon>Philodinida</taxon>
        <taxon>Philodinidae</taxon>
        <taxon>Didymodactylos</taxon>
    </lineage>
</organism>
<evidence type="ECO:0000313" key="5">
    <source>
        <dbReference type="Proteomes" id="UP000663829"/>
    </source>
</evidence>
<keyword evidence="5" id="KW-1185">Reference proteome</keyword>
<gene>
    <name evidence="2" type="ORF">GPM918_LOCUS23445</name>
    <name evidence="1" type="ORF">OVA965_LOCUS15050</name>
    <name evidence="4" type="ORF">SRO942_LOCUS23444</name>
    <name evidence="3" type="ORF">TMI583_LOCUS15056</name>
</gene>
<sequence>MSCHRSLIYTGNWGKRAISANQITYPNPSYQVENNPYDLRLLQLLSRSSKPNDIVIAAFNNNDRNNNQALNDNYVEEKLMSDIDDNLNRIKLVN</sequence>
<evidence type="ECO:0000313" key="4">
    <source>
        <dbReference type="EMBL" id="CAF3960048.1"/>
    </source>
</evidence>
<name>A0A814W2F6_9BILA</name>
<protein>
    <submittedName>
        <fullName evidence="2">Uncharacterized protein</fullName>
    </submittedName>
</protein>
<evidence type="ECO:0000313" key="2">
    <source>
        <dbReference type="EMBL" id="CAF1195629.1"/>
    </source>
</evidence>
<dbReference type="EMBL" id="CAJNOQ010008376">
    <property type="protein sequence ID" value="CAF1195629.1"/>
    <property type="molecule type" value="Genomic_DNA"/>
</dbReference>
<dbReference type="AlphaFoldDB" id="A0A814W2F6"/>
<evidence type="ECO:0000313" key="3">
    <source>
        <dbReference type="EMBL" id="CAF3780075.1"/>
    </source>
</evidence>
<comment type="caution">
    <text evidence="2">The sequence shown here is derived from an EMBL/GenBank/DDBJ whole genome shotgun (WGS) entry which is preliminary data.</text>
</comment>
<dbReference type="Proteomes" id="UP000663829">
    <property type="component" value="Unassembled WGS sequence"/>
</dbReference>
<accession>A0A814W2F6</accession>
<dbReference type="EMBL" id="CAJNOK010006679">
    <property type="protein sequence ID" value="CAF1011228.1"/>
    <property type="molecule type" value="Genomic_DNA"/>
</dbReference>
<evidence type="ECO:0000313" key="1">
    <source>
        <dbReference type="EMBL" id="CAF1011228.1"/>
    </source>
</evidence>
<dbReference type="Proteomes" id="UP000682733">
    <property type="component" value="Unassembled WGS sequence"/>
</dbReference>